<dbReference type="Gene3D" id="1.10.4080.10">
    <property type="entry name" value="ADP-ribosylation/Crystallin J1"/>
    <property type="match status" value="2"/>
</dbReference>
<dbReference type="PANTHER" id="PTHR16222:SF28">
    <property type="entry name" value="ADP-RIBOSYLGLYCOHYDROLASE"/>
    <property type="match status" value="1"/>
</dbReference>
<proteinExistence type="predicted"/>
<dbReference type="GO" id="GO:0016787">
    <property type="term" value="F:hydrolase activity"/>
    <property type="evidence" value="ECO:0007669"/>
    <property type="project" value="UniProtKB-KW"/>
</dbReference>
<comment type="caution">
    <text evidence="2">The sequence shown here is derived from an EMBL/GenBank/DDBJ whole genome shotgun (WGS) entry which is preliminary data.</text>
</comment>
<dbReference type="EMBL" id="QKYT01000052">
    <property type="protein sequence ID" value="RIA96029.1"/>
    <property type="molecule type" value="Genomic_DNA"/>
</dbReference>
<keyword evidence="1" id="KW-0460">Magnesium</keyword>
<dbReference type="PANTHER" id="PTHR16222">
    <property type="entry name" value="ADP-RIBOSYLGLYCOHYDROLASE"/>
    <property type="match status" value="1"/>
</dbReference>
<protein>
    <submittedName>
        <fullName evidence="2">ADP-ribosylglycohydrolase-domain-containing protein</fullName>
    </submittedName>
</protein>
<dbReference type="GO" id="GO:0046872">
    <property type="term" value="F:metal ion binding"/>
    <property type="evidence" value="ECO:0007669"/>
    <property type="project" value="UniProtKB-KW"/>
</dbReference>
<name>A0A397TFB3_9GLOM</name>
<organism evidence="2 3">
    <name type="scientific">Glomus cerebriforme</name>
    <dbReference type="NCBI Taxonomy" id="658196"/>
    <lineage>
        <taxon>Eukaryota</taxon>
        <taxon>Fungi</taxon>
        <taxon>Fungi incertae sedis</taxon>
        <taxon>Mucoromycota</taxon>
        <taxon>Glomeromycotina</taxon>
        <taxon>Glomeromycetes</taxon>
        <taxon>Glomerales</taxon>
        <taxon>Glomeraceae</taxon>
        <taxon>Glomus</taxon>
    </lineage>
</organism>
<accession>A0A397TFB3</accession>
<dbReference type="Proteomes" id="UP000265703">
    <property type="component" value="Unassembled WGS sequence"/>
</dbReference>
<evidence type="ECO:0000313" key="2">
    <source>
        <dbReference type="EMBL" id="RIA96029.1"/>
    </source>
</evidence>
<feature type="binding site" evidence="1">
    <location>
        <position position="79"/>
    </location>
    <ligand>
        <name>Mg(2+)</name>
        <dbReference type="ChEBI" id="CHEBI:18420"/>
        <label>1</label>
    </ligand>
</feature>
<reference evidence="2 3" key="1">
    <citation type="submission" date="2018-06" db="EMBL/GenBank/DDBJ databases">
        <title>Comparative genomics reveals the genomic features of Rhizophagus irregularis, R. cerebriforme, R. diaphanum and Gigaspora rosea, and their symbiotic lifestyle signature.</title>
        <authorList>
            <person name="Morin E."/>
            <person name="San Clemente H."/>
            <person name="Chen E.C.H."/>
            <person name="De La Providencia I."/>
            <person name="Hainaut M."/>
            <person name="Kuo A."/>
            <person name="Kohler A."/>
            <person name="Murat C."/>
            <person name="Tang N."/>
            <person name="Roy S."/>
            <person name="Loubradou J."/>
            <person name="Henrissat B."/>
            <person name="Grigoriev I.V."/>
            <person name="Corradi N."/>
            <person name="Roux C."/>
            <person name="Martin F.M."/>
        </authorList>
    </citation>
    <scope>NUCLEOTIDE SEQUENCE [LARGE SCALE GENOMIC DNA]</scope>
    <source>
        <strain evidence="2 3">DAOM 227022</strain>
    </source>
</reference>
<comment type="cofactor">
    <cofactor evidence="1">
        <name>Mg(2+)</name>
        <dbReference type="ChEBI" id="CHEBI:18420"/>
    </cofactor>
    <text evidence="1">Binds 2 magnesium ions per subunit.</text>
</comment>
<dbReference type="Pfam" id="PF03747">
    <property type="entry name" value="ADP_ribosyl_GH"/>
    <property type="match status" value="2"/>
</dbReference>
<dbReference type="InterPro" id="IPR036705">
    <property type="entry name" value="Ribosyl_crysJ1_sf"/>
</dbReference>
<gene>
    <name evidence="2" type="ORF">C1645_756197</name>
</gene>
<feature type="binding site" evidence="1">
    <location>
        <position position="430"/>
    </location>
    <ligand>
        <name>Mg(2+)</name>
        <dbReference type="ChEBI" id="CHEBI:18420"/>
        <label>1</label>
    </ligand>
</feature>
<evidence type="ECO:0000256" key="1">
    <source>
        <dbReference type="PIRSR" id="PIRSR605502-1"/>
    </source>
</evidence>
<keyword evidence="1" id="KW-0479">Metal-binding</keyword>
<keyword evidence="2" id="KW-0378">Hydrolase</keyword>
<feature type="binding site" evidence="1">
    <location>
        <position position="81"/>
    </location>
    <ligand>
        <name>Mg(2+)</name>
        <dbReference type="ChEBI" id="CHEBI:18420"/>
        <label>1</label>
    </ligand>
</feature>
<dbReference type="OrthoDB" id="2021138at2759"/>
<feature type="binding site" evidence="1">
    <location>
        <position position="80"/>
    </location>
    <ligand>
        <name>Mg(2+)</name>
        <dbReference type="ChEBI" id="CHEBI:18420"/>
        <label>1</label>
    </ligand>
</feature>
<evidence type="ECO:0000313" key="3">
    <source>
        <dbReference type="Proteomes" id="UP000265703"/>
    </source>
</evidence>
<sequence>MMDIPENASNLCPDGIYDRLKGCIFGAALGDAIGLATEFLSKEKARELYGIGPISFGSEKGYEFYNDYHRRRWDKGDWTDDTDQQLLVIDSLIATNGLFNSRDFAHRLRKWFDDGYPELDNKEPFGIGKTVGTVLRHPKFKSKPHQAAWDVWVQFNRNMAANGALMRTAVLGAPFFWDEKQVIKQTLQATKVTHADPRCCVSSIIVTNLISRLLKDNTQDILPDLDDETKNEILKWLQSGNPENQTDLDIDTEDPSVTIKANTKKKKKFLSKIINKVNLKGINSSKSSNGFNGVKYIRSDQFQKAREVVEIPENPPPGIDTFGADPVMLEFTRAVVERYKFIVNSIPVEQQPKSQNSTQFQVDIGEKALLQYCFPENLASLELDKDPSIGYVYKCLGSALYCFTRNLNQQPSEGEAFKTIITELTLEAGDADTNGAVAGALLGARIGYEKLPKSWVDGLKFKSWLEDRVNSLWAIISGKEDWVEVDDSYKSIDVSQDSNRK</sequence>
<feature type="binding site" evidence="1">
    <location>
        <position position="433"/>
    </location>
    <ligand>
        <name>Mg(2+)</name>
        <dbReference type="ChEBI" id="CHEBI:18420"/>
        <label>1</label>
    </ligand>
</feature>
<dbReference type="SUPFAM" id="SSF101478">
    <property type="entry name" value="ADP-ribosylglycohydrolase"/>
    <property type="match status" value="2"/>
</dbReference>
<feature type="binding site" evidence="1">
    <location>
        <position position="432"/>
    </location>
    <ligand>
        <name>Mg(2+)</name>
        <dbReference type="ChEBI" id="CHEBI:18420"/>
        <label>1</label>
    </ligand>
</feature>
<dbReference type="AlphaFoldDB" id="A0A397TFB3"/>
<dbReference type="InterPro" id="IPR050792">
    <property type="entry name" value="ADP-ribosylglycohydrolase"/>
</dbReference>
<keyword evidence="3" id="KW-1185">Reference proteome</keyword>
<dbReference type="InterPro" id="IPR005502">
    <property type="entry name" value="Ribosyl_crysJ1"/>
</dbReference>
<dbReference type="STRING" id="658196.A0A397TFB3"/>